<dbReference type="InterPro" id="IPR023631">
    <property type="entry name" value="Amidase_dom"/>
</dbReference>
<dbReference type="GO" id="GO:0050566">
    <property type="term" value="F:asparaginyl-tRNA synthase (glutamine-hydrolyzing) activity"/>
    <property type="evidence" value="ECO:0007669"/>
    <property type="project" value="UniProtKB-EC"/>
</dbReference>
<dbReference type="Gene3D" id="3.90.1300.10">
    <property type="entry name" value="Amidase signature (AS) domain"/>
    <property type="match status" value="1"/>
</dbReference>
<dbReference type="EC" id="6.3.5.6" evidence="3"/>
<comment type="caution">
    <text evidence="3">The sequence shown here is derived from an EMBL/GenBank/DDBJ whole genome shotgun (WGS) entry which is preliminary data.</text>
</comment>
<evidence type="ECO:0000259" key="2">
    <source>
        <dbReference type="Pfam" id="PF01425"/>
    </source>
</evidence>
<dbReference type="SUPFAM" id="SSF75304">
    <property type="entry name" value="Amidase signature (AS) enzymes"/>
    <property type="match status" value="1"/>
</dbReference>
<dbReference type="PROSITE" id="PS00571">
    <property type="entry name" value="AMIDASES"/>
    <property type="match status" value="1"/>
</dbReference>
<reference evidence="3 4" key="1">
    <citation type="submission" date="2020-07" db="EMBL/GenBank/DDBJ databases">
        <title>Sequencing the genomes of 1000 actinobacteria strains.</title>
        <authorList>
            <person name="Klenk H.-P."/>
        </authorList>
    </citation>
    <scope>NUCLEOTIDE SEQUENCE [LARGE SCALE GENOMIC DNA]</scope>
    <source>
        <strain evidence="3 4">CXB654</strain>
    </source>
</reference>
<feature type="domain" description="Amidase" evidence="2">
    <location>
        <begin position="33"/>
        <end position="458"/>
    </location>
</feature>
<dbReference type="AlphaFoldDB" id="A0A852U1U8"/>
<evidence type="ECO:0000313" key="3">
    <source>
        <dbReference type="EMBL" id="NYE47960.1"/>
    </source>
</evidence>
<gene>
    <name evidence="3" type="ORF">HDA32_003080</name>
</gene>
<dbReference type="Pfam" id="PF01425">
    <property type="entry name" value="Amidase"/>
    <property type="match status" value="1"/>
</dbReference>
<dbReference type="Proteomes" id="UP000589036">
    <property type="component" value="Unassembled WGS sequence"/>
</dbReference>
<name>A0A852U1U8_9ACTN</name>
<dbReference type="EC" id="6.3.5.7" evidence="3"/>
<organism evidence="3 4">
    <name type="scientific">Spinactinospora alkalitolerans</name>
    <dbReference type="NCBI Taxonomy" id="687207"/>
    <lineage>
        <taxon>Bacteria</taxon>
        <taxon>Bacillati</taxon>
        <taxon>Actinomycetota</taxon>
        <taxon>Actinomycetes</taxon>
        <taxon>Streptosporangiales</taxon>
        <taxon>Nocardiopsidaceae</taxon>
        <taxon>Spinactinospora</taxon>
    </lineage>
</organism>
<keyword evidence="4" id="KW-1185">Reference proteome</keyword>
<keyword evidence="3" id="KW-0436">Ligase</keyword>
<comment type="similarity">
    <text evidence="1">Belongs to the amidase family.</text>
</comment>
<dbReference type="GO" id="GO:0050567">
    <property type="term" value="F:glutaminyl-tRNA synthase (glutamine-hydrolyzing) activity"/>
    <property type="evidence" value="ECO:0007669"/>
    <property type="project" value="UniProtKB-EC"/>
</dbReference>
<dbReference type="PANTHER" id="PTHR11895">
    <property type="entry name" value="TRANSAMIDASE"/>
    <property type="match status" value="1"/>
</dbReference>
<accession>A0A852U1U8</accession>
<dbReference type="InterPro" id="IPR020556">
    <property type="entry name" value="Amidase_CS"/>
</dbReference>
<dbReference type="RefSeq" id="WP_179643828.1">
    <property type="nucleotide sequence ID" value="NZ_BAAAYY010000003.1"/>
</dbReference>
<dbReference type="InterPro" id="IPR000120">
    <property type="entry name" value="Amidase"/>
</dbReference>
<proteinExistence type="inferred from homology"/>
<dbReference type="GO" id="GO:0016740">
    <property type="term" value="F:transferase activity"/>
    <property type="evidence" value="ECO:0007669"/>
    <property type="project" value="UniProtKB-KW"/>
</dbReference>
<dbReference type="PANTHER" id="PTHR11895:SF7">
    <property type="entry name" value="GLUTAMYL-TRNA(GLN) AMIDOTRANSFERASE SUBUNIT A, MITOCHONDRIAL"/>
    <property type="match status" value="1"/>
</dbReference>
<keyword evidence="3" id="KW-0808">Transferase</keyword>
<sequence length="477" mass="49652">MTGLERNAEAEAALDGAAVLAERVRSRKVPATEVVARTLAAIRQVNPCLGAFVHVDEEGAAAGAAEIDARIAAGDDPGPLAGVPLGVKEIQPVRGWPLTMASMAFADTIATSTATMVERARAAGAVPIGLTASPEMGRASFTASALHGVCRNPWNPERTPGGSSGGSAAAVAAGLVPLATGTDSAGSLRIPAAFTGLVGFKPTFGRVPRGPDYGGMAHTENYGALTRTVRDTALFLDCVMGVDEWDPGSPPRPEPGLIDTLGRLDLEGSAVLWSGDLGFTVCDGRVVDMASDAARDLVRAIGARPVDFPVRLGPDCGRTYQTFVALDVYQALRRLPEARLAEMDGTARQYVEAARKLDADALVDAQEGRHRIVATLAEVFREADFLVTPTTQTPAFAAEGPMPSEIAGRPVNHWGSISLTFPFNLSGHPAVSVPAGMVDGVPVGLQIVGRRHEDARVLAAAARLEAARPWPLAAPMA</sequence>
<evidence type="ECO:0000256" key="1">
    <source>
        <dbReference type="ARBA" id="ARBA00009199"/>
    </source>
</evidence>
<protein>
    <submittedName>
        <fullName evidence="3">Aspartyl-tRNA(Asn)/glutamyl-tRNA(Gln) amidotransferase subunit A</fullName>
        <ecNumber evidence="3">6.3.5.6</ecNumber>
        <ecNumber evidence="3">6.3.5.7</ecNumber>
    </submittedName>
</protein>
<dbReference type="InterPro" id="IPR036928">
    <property type="entry name" value="AS_sf"/>
</dbReference>
<dbReference type="EMBL" id="JACCCC010000001">
    <property type="protein sequence ID" value="NYE47960.1"/>
    <property type="molecule type" value="Genomic_DNA"/>
</dbReference>
<evidence type="ECO:0000313" key="4">
    <source>
        <dbReference type="Proteomes" id="UP000589036"/>
    </source>
</evidence>